<sequence>MFLRMKRKKSEVKKIIASIIIFSFLLVAIPVNKVLGFFADLEPRLKQDLAWGVLAINPDKANYKVGETAKIEMAILDNEGIMDCGADLQLEIKNPDRTKKIFRSQDGSLKINPECYKKEKVEKPDFELDYLLSQSGTYELKLKAKTERGEKEIVEYITAGASAPFEVQRKAPTRIVPMENYTVSLIVKANKDFEGVIEEQVPSFFKIFQAPGSFNIPENPEGLKTISLGVKNANGLSEGDSSATQSIKYSAHIKAGQTIQLDYIFYSPSVSPGFYLLGPLKFYPLESSDPNYSEPRSWQIAVDATTTLRPSGDGTVTSWASVGTGTGCGATPNLYQCIDEDPDSNDGDTSALTGPNAGDGTSYILLGDTPADFVSASAVTINVSHRENGGANDTIAMTYTIVQSDESTAITAGNGPTTVTDGANYEAGGGTVSVTGTNTKTVWDGARMKIFQNWTKNGATDATSRVRISAIEVNITYVSSIYSGTAYDSEGGAALASKTVNMYKNSATSLGSATTDGSGNWSISASSSFASGDIITFYIDGDAIDANTVIVSDGAGQSDVNLYGGVLAVRNDSGSGITNDNLLTGQVTDEGDIIYGVHPISKGLTVNSNIDLHVWTGDTYIPGANITTQGTGDIHLDDSSIATFNNGATITVADDIVADTGATLNINTGTTVAGDITTAGTATITTTAGTPTVTLSGSSVALGGGSNTLTFYNLTGSGSGATFTVDSAIVTNNSFTPGSNTWNLTTSGTPLAVAGTFTAGASTISFQGSSATTIPALTYYNLDLSPASGSPTYTIPAGNDGWDLSTASFLQAKDVSAESTANGKDVFFKSDGTKMYTLESGAVNEYNLSTAWDVSTASFLQVEDISAQGSFTYGLFFKSDGLKMYVGEDNGEVHEYDLSPAWDISTAAFVQTEDLDPANTLSADALYFKSDGLKLYALDYGNDKVDEYDLSPAWDVSTATYLRTKSVTTEEINPEGMYFKSDGTKMYISGNTGSVYEYDLSSAWDVSSASFSQSKDVSGQNTVPYGIFFKSDGVKMYVSGVTAPVEVNEYDVDPATSSAVTVSNDLTLGGSGNVTFDLNTNDPVLDINGSLTIGSGDTFSASNSAATTIAGSFTNNGTFTHNSGTITFDSTAQADIGGSASTTFNNFSVTGIGAAKTIKFKHHTSNVPLYSFAGTFTITGTSGNLITITSDDGANPWLADFAVAQPSSVTYASIAYGACSTSENVTLDATSTNGGNNGTCWIFPAAATVSGTTNAADSLTVRVAVNGSLAAQTGTTSGGIWSISSVSVQSDQAITVFLTDGDGDIADSSEATAVAKYDGTGDMTGIVLNTNVLSVGSVDDKSLTVADLDLYDCNADEDIMYAGSVTALDVQGCSNSYSDETIQVESGDTLTVDSDETLTTDNAVITGTLTQTTTGIITASGNITQTGTFNGGSGAISGVDLAITSGTFTSTSGTLTLSGNYSNSGTFANNGGTVAFTATDTGNTLGGTLSGTSDFSALNFNGSNGEWTLGANLETDKASATALSVSLGTLKNGGFSITGNGASDTFSVSNGAFFEMSGASAYPASFSTYTYGATSTVSYFQTNGLTITNATYGHLNLKPADVTPLVLPGTLSDIAGNLTIGDSTNAGATGTANNPSFGVAGVLTIASGATLATGTGTITLSGSGTPFVKTGTFTPTAGNTISYTGTSATNITAATYDNLTFAPSSSATYTLPGSNLTLRGNLAIGVNTTVTTGAGTIIFAKGGTQTWTDSTAGVQDIGTVQVSVNGTPTTLSTSSNVKASSVTVDTSQNLDISSDTLTLTGTGLTLSGSNTFTVTGSTVDYSSASSPTIANTTFNNLTISGTISSGTQTAIVGGTFNVTGTFTPGAGTITVNGGGAITNSGTLTFQNLTTACSSTSVTANTSFTVAGTLTNGATCTIAPSSGSITLSASGTPFVNSGTFTGSGTHTMNYIGTTATNVAVATYNNLGVGSTSDSTAVTYTLAGDATAAGGINIGHASDGSFKDILDLSTRTLTLSAGSGATPLNITAGGTFTASTSTVEYTGTTSNVTATTYNNLTLGGTGTYTMPATNTTLRGNLVITSGAEITTGAGIVVFAKGGGGTQTWTDDNVTSKSIGIVQVSANVGATTLSTSSNVKATSITVDDSQNLNISGDTLELTGTSSPLTLSGSNTFTVTGSTVTYSGTTANVTATTFNDLTLGGTGTYTMPSSAIVVGGMTTISTGATATTGTGAWTQTGSLVVTGTLSGTANGTITGAGDVTGTGTVNLTTAGTFEQLVGANQNFGPTGSNDWNFVNLTFGRTAVTPTITTQVGGTGNVTISGTLNIGKAGDGAATVLDPGDIVWSLSANGTPLVFNASSTICSFATCPTNTSTFNYTYPTGAGSITVTPADYYNLGVGTTSDSNAASTFTLGAATTTTNALTIGNTGSTNADILNTSAASNFPLTVGSITITSKGTLTANNSTITIAGSDVGATFTNDGTFNKGTSTVVVAPASVNGVQVENINFQGTSSTDFHNFTSTSPNKKISFNQGSTFGFYNDITLTGSSESGNIVLDSIDGTSQWTVYIDAGATISLSYIVVRNSACAPSTQSVPKSITILNGGNNGSCWAFVLQGIVAPGAENVSGAGTPQSGGGNSGSGSGGEISGGGGGTLPQAFTGSDATALTTYDSNWALLGGSSAFAINTNAIHSNASATDTMAKWNIGSFNDNQYIEITLGALASGGYIGGGVRLQSDQSGYGAYSDSNTAVKIIEWNAGTPTTHYTGTAFSPGDVLRLEISGTNLTLKQNGTTVTNVSDSTYSSGRPGLVGYGNLTDTRGDDFYAGSLSSQGGGGGGGGASVINAAPDWLQRLWNWLLH</sequence>
<evidence type="ECO:0000256" key="1">
    <source>
        <dbReference type="SAM" id="MobiDB-lite"/>
    </source>
</evidence>
<feature type="region of interest" description="Disordered" evidence="1">
    <location>
        <begin position="2616"/>
        <end position="2644"/>
    </location>
</feature>
<reference evidence="2 3" key="1">
    <citation type="journal article" date="2016" name="Nat. Commun.">
        <title>Thousands of microbial genomes shed light on interconnected biogeochemical processes in an aquifer system.</title>
        <authorList>
            <person name="Anantharaman K."/>
            <person name="Brown C.T."/>
            <person name="Hug L.A."/>
            <person name="Sharon I."/>
            <person name="Castelle C.J."/>
            <person name="Probst A.J."/>
            <person name="Thomas B.C."/>
            <person name="Singh A."/>
            <person name="Wilkins M.J."/>
            <person name="Karaoz U."/>
            <person name="Brodie E.L."/>
            <person name="Williams K.H."/>
            <person name="Hubbard S.S."/>
            <person name="Banfield J.F."/>
        </authorList>
    </citation>
    <scope>NUCLEOTIDE SEQUENCE [LARGE SCALE GENOMIC DNA]</scope>
</reference>
<dbReference type="SUPFAM" id="SSF63829">
    <property type="entry name" value="Calcium-dependent phosphotriesterase"/>
    <property type="match status" value="1"/>
</dbReference>
<evidence type="ECO:0000313" key="2">
    <source>
        <dbReference type="EMBL" id="OGI65149.1"/>
    </source>
</evidence>
<comment type="caution">
    <text evidence="2">The sequence shown here is derived from an EMBL/GenBank/DDBJ whole genome shotgun (WGS) entry which is preliminary data.</text>
</comment>
<protein>
    <submittedName>
        <fullName evidence="2">Uncharacterized protein</fullName>
    </submittedName>
</protein>
<organism evidence="2 3">
    <name type="scientific">Candidatus Nomurabacteria bacterium RIFCSPHIGHO2_01_FULL_40_24b</name>
    <dbReference type="NCBI Taxonomy" id="1801739"/>
    <lineage>
        <taxon>Bacteria</taxon>
        <taxon>Candidatus Nomuraibacteriota</taxon>
    </lineage>
</organism>
<feature type="compositionally biased region" description="Gly residues" evidence="1">
    <location>
        <begin position="2623"/>
        <end position="2644"/>
    </location>
</feature>
<name>A0A1F6V6K4_9BACT</name>
<proteinExistence type="predicted"/>
<evidence type="ECO:0000313" key="3">
    <source>
        <dbReference type="Proteomes" id="UP000177370"/>
    </source>
</evidence>
<dbReference type="EMBL" id="MFTP01000022">
    <property type="protein sequence ID" value="OGI65149.1"/>
    <property type="molecule type" value="Genomic_DNA"/>
</dbReference>
<dbReference type="Proteomes" id="UP000177370">
    <property type="component" value="Unassembled WGS sequence"/>
</dbReference>
<accession>A0A1F6V6K4</accession>
<gene>
    <name evidence="2" type="ORF">A2647_04330</name>
</gene>